<evidence type="ECO:0000256" key="1">
    <source>
        <dbReference type="SAM" id="MobiDB-lite"/>
    </source>
</evidence>
<dbReference type="EMBL" id="ASPP01005110">
    <property type="protein sequence ID" value="ETO31153.1"/>
    <property type="molecule type" value="Genomic_DNA"/>
</dbReference>
<reference evidence="2 3" key="1">
    <citation type="journal article" date="2013" name="Curr. Biol.">
        <title>The Genome of the Foraminiferan Reticulomyxa filosa.</title>
        <authorList>
            <person name="Glockner G."/>
            <person name="Hulsmann N."/>
            <person name="Schleicher M."/>
            <person name="Noegel A.A."/>
            <person name="Eichinger L."/>
            <person name="Gallinger C."/>
            <person name="Pawlowski J."/>
            <person name="Sierra R."/>
            <person name="Euteneuer U."/>
            <person name="Pillet L."/>
            <person name="Moustafa A."/>
            <person name="Platzer M."/>
            <person name="Groth M."/>
            <person name="Szafranski K."/>
            <person name="Schliwa M."/>
        </authorList>
    </citation>
    <scope>NUCLEOTIDE SEQUENCE [LARGE SCALE GENOMIC DNA]</scope>
</reference>
<organism evidence="2 3">
    <name type="scientific">Reticulomyxa filosa</name>
    <dbReference type="NCBI Taxonomy" id="46433"/>
    <lineage>
        <taxon>Eukaryota</taxon>
        <taxon>Sar</taxon>
        <taxon>Rhizaria</taxon>
        <taxon>Retaria</taxon>
        <taxon>Foraminifera</taxon>
        <taxon>Monothalamids</taxon>
        <taxon>Reticulomyxidae</taxon>
        <taxon>Reticulomyxa</taxon>
    </lineage>
</organism>
<dbReference type="AlphaFoldDB" id="X6NZ43"/>
<protein>
    <submittedName>
        <fullName evidence="2">Uncharacterized protein</fullName>
    </submittedName>
</protein>
<sequence length="110" mass="12374">MTKSNKSVELAKERTNRNAPPLNPVPGNDARITAPSYQLNGINQRNTNKDVASTGPIPENQQQQMDIKKPPVTRVHHDHVKIPKDVIMAIQNRLNAIQATQTDLLMYQKQ</sequence>
<gene>
    <name evidence="2" type="ORF">RFI_05969</name>
</gene>
<dbReference type="Proteomes" id="UP000023152">
    <property type="component" value="Unassembled WGS sequence"/>
</dbReference>
<evidence type="ECO:0000313" key="2">
    <source>
        <dbReference type="EMBL" id="ETO31153.1"/>
    </source>
</evidence>
<accession>X6NZ43</accession>
<feature type="region of interest" description="Disordered" evidence="1">
    <location>
        <begin position="1"/>
        <end position="66"/>
    </location>
</feature>
<evidence type="ECO:0000313" key="3">
    <source>
        <dbReference type="Proteomes" id="UP000023152"/>
    </source>
</evidence>
<proteinExistence type="predicted"/>
<keyword evidence="3" id="KW-1185">Reference proteome</keyword>
<name>X6NZ43_RETFI</name>
<comment type="caution">
    <text evidence="2">The sequence shown here is derived from an EMBL/GenBank/DDBJ whole genome shotgun (WGS) entry which is preliminary data.</text>
</comment>
<feature type="compositionally biased region" description="Polar residues" evidence="1">
    <location>
        <begin position="35"/>
        <end position="51"/>
    </location>
</feature>